<organism evidence="1 2">
    <name type="scientific">Trifolium pratense</name>
    <name type="common">Red clover</name>
    <dbReference type="NCBI Taxonomy" id="57577"/>
    <lineage>
        <taxon>Eukaryota</taxon>
        <taxon>Viridiplantae</taxon>
        <taxon>Streptophyta</taxon>
        <taxon>Embryophyta</taxon>
        <taxon>Tracheophyta</taxon>
        <taxon>Spermatophyta</taxon>
        <taxon>Magnoliopsida</taxon>
        <taxon>eudicotyledons</taxon>
        <taxon>Gunneridae</taxon>
        <taxon>Pentapetalae</taxon>
        <taxon>rosids</taxon>
        <taxon>fabids</taxon>
        <taxon>Fabales</taxon>
        <taxon>Fabaceae</taxon>
        <taxon>Papilionoideae</taxon>
        <taxon>50 kb inversion clade</taxon>
        <taxon>NPAAA clade</taxon>
        <taxon>Hologalegina</taxon>
        <taxon>IRL clade</taxon>
        <taxon>Trifolieae</taxon>
        <taxon>Trifolium</taxon>
    </lineage>
</organism>
<keyword evidence="2" id="KW-1185">Reference proteome</keyword>
<protein>
    <submittedName>
        <fullName evidence="1">Uncharacterized protein</fullName>
    </submittedName>
</protein>
<dbReference type="EMBL" id="CASHSV030000409">
    <property type="protein sequence ID" value="CAJ2664818.1"/>
    <property type="molecule type" value="Genomic_DNA"/>
</dbReference>
<accession>A0ACB0L8Y4</accession>
<gene>
    <name evidence="1" type="ORF">MILVUS5_LOCUS29935</name>
</gene>
<evidence type="ECO:0000313" key="2">
    <source>
        <dbReference type="Proteomes" id="UP001177021"/>
    </source>
</evidence>
<proteinExistence type="predicted"/>
<name>A0ACB0L8Y4_TRIPR</name>
<evidence type="ECO:0000313" key="1">
    <source>
        <dbReference type="EMBL" id="CAJ2664818.1"/>
    </source>
</evidence>
<reference evidence="1" key="1">
    <citation type="submission" date="2023-10" db="EMBL/GenBank/DDBJ databases">
        <authorList>
            <person name="Rodriguez Cubillos JULIANA M."/>
            <person name="De Vega J."/>
        </authorList>
    </citation>
    <scope>NUCLEOTIDE SEQUENCE</scope>
</reference>
<dbReference type="Proteomes" id="UP001177021">
    <property type="component" value="Unassembled WGS sequence"/>
</dbReference>
<comment type="caution">
    <text evidence="1">The sequence shown here is derived from an EMBL/GenBank/DDBJ whole genome shotgun (WGS) entry which is preliminary data.</text>
</comment>
<sequence>MEKKFIEHKTVTKKLVKPGFMSSSFIPKTIRVTVTDNDATDSSSEDEGFKNGFVQITRKSVKEIRFQECSTLSNKNNKKKPAVCTSGTSLYSEETKNKNGVVGECCLKQDNNNKDKDIKNVVHQKFRGVRRRPWGRWAAEIRDPRLRRRKWLGTFDTAEEAALVYDRAAIDYRGADAVTNIIKPPQKHHQQQQQQQQQKKTLSKNVCDKNVNVVDVNDCVESDTNKEECNGSSSCSSGIEIWSEKMNDQEWIKEISGEKYLDLDDGFMFDDSFGSYNEPVITTMVSNESECIIDNIPFHLEEDFESCKWEVDNYFNDTLSMH</sequence>